<dbReference type="Gene3D" id="1.50.10.20">
    <property type="match status" value="2"/>
</dbReference>
<dbReference type="InterPro" id="IPR008930">
    <property type="entry name" value="Terpenoid_cyclase/PrenylTrfase"/>
</dbReference>
<organism evidence="6 7">
    <name type="scientific">Anisodus acutangulus</name>
    <dbReference type="NCBI Taxonomy" id="402998"/>
    <lineage>
        <taxon>Eukaryota</taxon>
        <taxon>Viridiplantae</taxon>
        <taxon>Streptophyta</taxon>
        <taxon>Embryophyta</taxon>
        <taxon>Tracheophyta</taxon>
        <taxon>Spermatophyta</taxon>
        <taxon>Magnoliopsida</taxon>
        <taxon>eudicotyledons</taxon>
        <taxon>Gunneridae</taxon>
        <taxon>Pentapetalae</taxon>
        <taxon>asterids</taxon>
        <taxon>lamiids</taxon>
        <taxon>Solanales</taxon>
        <taxon>Solanaceae</taxon>
        <taxon>Solanoideae</taxon>
        <taxon>Hyoscyameae</taxon>
        <taxon>Anisodus</taxon>
    </lineage>
</organism>
<dbReference type="GO" id="GO:0005811">
    <property type="term" value="C:lipid droplet"/>
    <property type="evidence" value="ECO:0007669"/>
    <property type="project" value="InterPro"/>
</dbReference>
<sequence length="233" mass="26349">MHLIASTGERESKGRFQTMYRYFTKGSWTFADQDHGWVVSDCTAEGLQATKREIEVSVAKEIKFHEQRQKPDGSWYGYWGICFLYGTSFVLAGLAAAGKTYENCEAVRKAVNFYLSTQNEEGGWGESLESCPSMKYTPLEGNRTNLVQTLWAMLGLMYAGQAERDPTALHRAAKLLINGQMDDGDFPQQVSRIPPPTQTQKRKGRRQWIEELNMSKFHNIPENAASVEGLIFS</sequence>
<keyword evidence="7" id="KW-1185">Reference proteome</keyword>
<dbReference type="EMBL" id="JAJAGQ010000005">
    <property type="protein sequence ID" value="KAJ8563730.1"/>
    <property type="molecule type" value="Genomic_DNA"/>
</dbReference>
<evidence type="ECO:0000259" key="5">
    <source>
        <dbReference type="Pfam" id="PF13243"/>
    </source>
</evidence>
<proteinExistence type="inferred from homology"/>
<dbReference type="PROSITE" id="PS01074">
    <property type="entry name" value="TERPENE_SYNTHASES"/>
    <property type="match status" value="1"/>
</dbReference>
<evidence type="ECO:0000256" key="3">
    <source>
        <dbReference type="SAM" id="MobiDB-lite"/>
    </source>
</evidence>
<dbReference type="SUPFAM" id="SSF48239">
    <property type="entry name" value="Terpenoid cyclases/Protein prenyltransferases"/>
    <property type="match status" value="1"/>
</dbReference>
<keyword evidence="4" id="KW-0472">Membrane</keyword>
<dbReference type="Proteomes" id="UP001152561">
    <property type="component" value="Unassembled WGS sequence"/>
</dbReference>
<dbReference type="OrthoDB" id="1254072at2759"/>
<dbReference type="AlphaFoldDB" id="A0A9Q1MMH7"/>
<dbReference type="GO" id="GO:0016104">
    <property type="term" value="P:triterpenoid biosynthetic process"/>
    <property type="evidence" value="ECO:0007669"/>
    <property type="project" value="InterPro"/>
</dbReference>
<gene>
    <name evidence="6" type="ORF">K7X08_032182</name>
</gene>
<feature type="domain" description="Squalene cyclase C-terminal" evidence="5">
    <location>
        <begin position="53"/>
        <end position="188"/>
    </location>
</feature>
<keyword evidence="2" id="KW-0677">Repeat</keyword>
<dbReference type="Pfam" id="PF13243">
    <property type="entry name" value="SQHop_cyclase_C"/>
    <property type="match status" value="1"/>
</dbReference>
<evidence type="ECO:0000256" key="2">
    <source>
        <dbReference type="ARBA" id="ARBA00022737"/>
    </source>
</evidence>
<comment type="caution">
    <text evidence="6">The sequence shown here is derived from an EMBL/GenBank/DDBJ whole genome shotgun (WGS) entry which is preliminary data.</text>
</comment>
<name>A0A9Q1MMH7_9SOLA</name>
<reference evidence="7" key="1">
    <citation type="journal article" date="2023" name="Proc. Natl. Acad. Sci. U.S.A.">
        <title>Genomic and structural basis for evolution of tropane alkaloid biosynthesis.</title>
        <authorList>
            <person name="Wanga Y.-J."/>
            <person name="Taina T."/>
            <person name="Yua J.-Y."/>
            <person name="Lia J."/>
            <person name="Xua B."/>
            <person name="Chenc J."/>
            <person name="D'Auriad J.C."/>
            <person name="Huanga J.-P."/>
            <person name="Huanga S.-X."/>
        </authorList>
    </citation>
    <scope>NUCLEOTIDE SEQUENCE [LARGE SCALE GENOMIC DNA]</scope>
    <source>
        <strain evidence="7">cv. KIB-2019</strain>
    </source>
</reference>
<feature type="region of interest" description="Disordered" evidence="3">
    <location>
        <begin position="186"/>
        <end position="205"/>
    </location>
</feature>
<protein>
    <recommendedName>
        <fullName evidence="5">Squalene cyclase C-terminal domain-containing protein</fullName>
    </recommendedName>
</protein>
<keyword evidence="4" id="KW-0812">Transmembrane</keyword>
<dbReference type="GO" id="GO:0042300">
    <property type="term" value="F:beta-amyrin synthase activity"/>
    <property type="evidence" value="ECO:0007669"/>
    <property type="project" value="TreeGrafter"/>
</dbReference>
<evidence type="ECO:0000256" key="4">
    <source>
        <dbReference type="SAM" id="Phobius"/>
    </source>
</evidence>
<dbReference type="InterPro" id="IPR002365">
    <property type="entry name" value="Terpene_synthase_CS"/>
</dbReference>
<dbReference type="InterPro" id="IPR018333">
    <property type="entry name" value="Squalene_cyclase"/>
</dbReference>
<evidence type="ECO:0000313" key="7">
    <source>
        <dbReference type="Proteomes" id="UP001152561"/>
    </source>
</evidence>
<accession>A0A9Q1MMH7</accession>
<keyword evidence="4" id="KW-1133">Transmembrane helix</keyword>
<evidence type="ECO:0000256" key="1">
    <source>
        <dbReference type="ARBA" id="ARBA00009755"/>
    </source>
</evidence>
<comment type="similarity">
    <text evidence="1">Belongs to the terpene cyclase/mutase family.</text>
</comment>
<feature type="transmembrane region" description="Helical" evidence="4">
    <location>
        <begin position="76"/>
        <end position="98"/>
    </location>
</feature>
<dbReference type="InterPro" id="IPR032696">
    <property type="entry name" value="SQ_cyclase_C"/>
</dbReference>
<dbReference type="PANTHER" id="PTHR11764:SF71">
    <property type="entry name" value="TERPENE CYCLASE_MUTASE FAMILY MEMBER"/>
    <property type="match status" value="1"/>
</dbReference>
<dbReference type="PANTHER" id="PTHR11764">
    <property type="entry name" value="TERPENE CYCLASE/MUTASE FAMILY MEMBER"/>
    <property type="match status" value="1"/>
</dbReference>
<evidence type="ECO:0000313" key="6">
    <source>
        <dbReference type="EMBL" id="KAJ8563730.1"/>
    </source>
</evidence>